<sequence>MPEDSLPDPFRTATGAFLPPAEHCPPRFVEIPGARAKQKLMLWGLLALVLSVFLLTAVLTIADGASAPRDVAFPVLAVGTGFVLAAAIFTLILGPVVLFMRRKQAGARAARPNAAVFLSQRTPELRAALGTIGQERPRLGLMPVVTVGLAGIELWRSPRSGTPGTTLSWADIAYVHPDHFIISNGRRRFPVVTMQVSHNGSGQLVDLPLPIMGRNGLMFANAIYANQLLGAFARYTAVV</sequence>
<organism evidence="2 3">
    <name type="scientific">Arthrobacter silviterrae</name>
    <dbReference type="NCBI Taxonomy" id="2026658"/>
    <lineage>
        <taxon>Bacteria</taxon>
        <taxon>Bacillati</taxon>
        <taxon>Actinomycetota</taxon>
        <taxon>Actinomycetes</taxon>
        <taxon>Micrococcales</taxon>
        <taxon>Micrococcaceae</taxon>
        <taxon>Arthrobacter</taxon>
    </lineage>
</organism>
<feature type="transmembrane region" description="Helical" evidence="1">
    <location>
        <begin position="40"/>
        <end position="61"/>
    </location>
</feature>
<reference evidence="2 3" key="1">
    <citation type="submission" date="2020-02" db="EMBL/GenBank/DDBJ databases">
        <title>Genome sequence of the type strain DSM 27180 of Arthrobacter silviterrae.</title>
        <authorList>
            <person name="Gao J."/>
            <person name="Sun J."/>
        </authorList>
    </citation>
    <scope>NUCLEOTIDE SEQUENCE [LARGE SCALE GENOMIC DNA]</scope>
    <source>
        <strain evidence="2 3">DSM 27180</strain>
    </source>
</reference>
<evidence type="ECO:0000256" key="1">
    <source>
        <dbReference type="SAM" id="Phobius"/>
    </source>
</evidence>
<keyword evidence="3" id="KW-1185">Reference proteome</keyword>
<keyword evidence="1" id="KW-0812">Transmembrane</keyword>
<feature type="transmembrane region" description="Helical" evidence="1">
    <location>
        <begin position="73"/>
        <end position="99"/>
    </location>
</feature>
<name>A0ABX0D5U2_9MICC</name>
<evidence type="ECO:0000313" key="3">
    <source>
        <dbReference type="Proteomes" id="UP000479226"/>
    </source>
</evidence>
<protein>
    <submittedName>
        <fullName evidence="2">Uncharacterized protein</fullName>
    </submittedName>
</protein>
<evidence type="ECO:0000313" key="2">
    <source>
        <dbReference type="EMBL" id="NGN82103.1"/>
    </source>
</evidence>
<dbReference type="RefSeq" id="WP_165180175.1">
    <property type="nucleotide sequence ID" value="NZ_JAAKZI010000001.1"/>
</dbReference>
<dbReference type="EMBL" id="JAAKZI010000001">
    <property type="protein sequence ID" value="NGN82103.1"/>
    <property type="molecule type" value="Genomic_DNA"/>
</dbReference>
<comment type="caution">
    <text evidence="2">The sequence shown here is derived from an EMBL/GenBank/DDBJ whole genome shotgun (WGS) entry which is preliminary data.</text>
</comment>
<dbReference type="Proteomes" id="UP000479226">
    <property type="component" value="Unassembled WGS sequence"/>
</dbReference>
<keyword evidence="1" id="KW-0472">Membrane</keyword>
<proteinExistence type="predicted"/>
<gene>
    <name evidence="2" type="ORF">G6N77_01295</name>
</gene>
<accession>A0ABX0D5U2</accession>
<keyword evidence="1" id="KW-1133">Transmembrane helix</keyword>